<gene>
    <name evidence="1" type="ORF">LCGC14_1097970</name>
</gene>
<accession>A0A0F9MY85</accession>
<reference evidence="1" key="1">
    <citation type="journal article" date="2015" name="Nature">
        <title>Complex archaea that bridge the gap between prokaryotes and eukaryotes.</title>
        <authorList>
            <person name="Spang A."/>
            <person name="Saw J.H."/>
            <person name="Jorgensen S.L."/>
            <person name="Zaremba-Niedzwiedzka K."/>
            <person name="Martijn J."/>
            <person name="Lind A.E."/>
            <person name="van Eijk R."/>
            <person name="Schleper C."/>
            <person name="Guy L."/>
            <person name="Ettema T.J."/>
        </authorList>
    </citation>
    <scope>NUCLEOTIDE SEQUENCE</scope>
</reference>
<comment type="caution">
    <text evidence="1">The sequence shown here is derived from an EMBL/GenBank/DDBJ whole genome shotgun (WGS) entry which is preliminary data.</text>
</comment>
<dbReference type="EMBL" id="LAZR01004927">
    <property type="protein sequence ID" value="KKN04387.1"/>
    <property type="molecule type" value="Genomic_DNA"/>
</dbReference>
<name>A0A0F9MY85_9ZZZZ</name>
<sequence>MINKFPARSIRSIAKPPSPVRFDAPFTWNMAPSAMMDKIDEEILDKTPTIRRIPPIVSAKAIGICISTGNPIFVRKPAKPGSNFPDP</sequence>
<evidence type="ECO:0000313" key="1">
    <source>
        <dbReference type="EMBL" id="KKN04387.1"/>
    </source>
</evidence>
<proteinExistence type="predicted"/>
<protein>
    <submittedName>
        <fullName evidence="1">Uncharacterized protein</fullName>
    </submittedName>
</protein>
<dbReference type="AlphaFoldDB" id="A0A0F9MY85"/>
<organism evidence="1">
    <name type="scientific">marine sediment metagenome</name>
    <dbReference type="NCBI Taxonomy" id="412755"/>
    <lineage>
        <taxon>unclassified sequences</taxon>
        <taxon>metagenomes</taxon>
        <taxon>ecological metagenomes</taxon>
    </lineage>
</organism>